<dbReference type="EMBL" id="MFKT01000027">
    <property type="protein sequence ID" value="OGG52545.1"/>
    <property type="molecule type" value="Genomic_DNA"/>
</dbReference>
<protein>
    <recommendedName>
        <fullName evidence="2">Phospholipid/glycerol acyltransferase domain-containing protein</fullName>
    </recommendedName>
</protein>
<dbReference type="Pfam" id="PF01553">
    <property type="entry name" value="Acyltransferase"/>
    <property type="match status" value="1"/>
</dbReference>
<comment type="caution">
    <text evidence="3">The sequence shown here is derived from an EMBL/GenBank/DDBJ whole genome shotgun (WGS) entry which is preliminary data.</text>
</comment>
<feature type="domain" description="Phospholipid/glycerol acyltransferase" evidence="2">
    <location>
        <begin position="33"/>
        <end position="189"/>
    </location>
</feature>
<proteinExistence type="predicted"/>
<dbReference type="GO" id="GO:0016746">
    <property type="term" value="F:acyltransferase activity"/>
    <property type="evidence" value="ECO:0007669"/>
    <property type="project" value="InterPro"/>
</dbReference>
<keyword evidence="1" id="KW-0812">Transmembrane</keyword>
<keyword evidence="1" id="KW-0472">Membrane</keyword>
<dbReference type="STRING" id="1798480.A2851_01525"/>
<evidence type="ECO:0000313" key="3">
    <source>
        <dbReference type="EMBL" id="OGG52545.1"/>
    </source>
</evidence>
<organism evidence="3 4">
    <name type="scientific">Candidatus Kaiserbacteria bacterium RIFCSPHIGHO2_01_FULL_53_29</name>
    <dbReference type="NCBI Taxonomy" id="1798480"/>
    <lineage>
        <taxon>Bacteria</taxon>
        <taxon>Candidatus Kaiseribacteriota</taxon>
    </lineage>
</organism>
<evidence type="ECO:0000313" key="4">
    <source>
        <dbReference type="Proteomes" id="UP000176863"/>
    </source>
</evidence>
<feature type="transmembrane region" description="Helical" evidence="1">
    <location>
        <begin position="9"/>
        <end position="27"/>
    </location>
</feature>
<name>A0A1F6CTT5_9BACT</name>
<dbReference type="AlphaFoldDB" id="A0A1F6CTT5"/>
<gene>
    <name evidence="3" type="ORF">A2851_01525</name>
</gene>
<sequence length="235" mass="27101">MHRHRNKKLFVLAYVSGVIVGSVFHLLKLIRLIEVQHEDRLPRRQKSLLVLPNHPSLKEPAFAPPLFMKEWIFSPVEWGPWSTPDRNNLRKVFWFMWIGGSRNLPMARKRLKGERREALAREMRASRRRLHVVLRSGGRVVYFTEGGRTTSVPVEKRIRTPKGKELRPLRPSLGDLVVATGASVLPIWFEYPTSGWVWIRIKIGKLIPFDLTMTGSDIKNVVQESLLALADEGED</sequence>
<evidence type="ECO:0000259" key="2">
    <source>
        <dbReference type="Pfam" id="PF01553"/>
    </source>
</evidence>
<accession>A0A1F6CTT5</accession>
<dbReference type="InterPro" id="IPR002123">
    <property type="entry name" value="Plipid/glycerol_acylTrfase"/>
</dbReference>
<reference evidence="3 4" key="1">
    <citation type="journal article" date="2016" name="Nat. Commun.">
        <title>Thousands of microbial genomes shed light on interconnected biogeochemical processes in an aquifer system.</title>
        <authorList>
            <person name="Anantharaman K."/>
            <person name="Brown C.T."/>
            <person name="Hug L.A."/>
            <person name="Sharon I."/>
            <person name="Castelle C.J."/>
            <person name="Probst A.J."/>
            <person name="Thomas B.C."/>
            <person name="Singh A."/>
            <person name="Wilkins M.J."/>
            <person name="Karaoz U."/>
            <person name="Brodie E.L."/>
            <person name="Williams K.H."/>
            <person name="Hubbard S.S."/>
            <person name="Banfield J.F."/>
        </authorList>
    </citation>
    <scope>NUCLEOTIDE SEQUENCE [LARGE SCALE GENOMIC DNA]</scope>
</reference>
<evidence type="ECO:0000256" key="1">
    <source>
        <dbReference type="SAM" id="Phobius"/>
    </source>
</evidence>
<keyword evidence="1" id="KW-1133">Transmembrane helix</keyword>
<dbReference type="Proteomes" id="UP000176863">
    <property type="component" value="Unassembled WGS sequence"/>
</dbReference>